<dbReference type="HAMAP" id="MF_00167">
    <property type="entry name" value="CsrA"/>
    <property type="match status" value="1"/>
</dbReference>
<dbReference type="GO" id="GO:1902208">
    <property type="term" value="P:regulation of bacterial-type flagellum assembly"/>
    <property type="evidence" value="ECO:0007669"/>
    <property type="project" value="UniProtKB-UniRule"/>
</dbReference>
<dbReference type="PANTHER" id="PTHR34984:SF1">
    <property type="entry name" value="CARBON STORAGE REGULATOR"/>
    <property type="match status" value="1"/>
</dbReference>
<dbReference type="InterPro" id="IPR003751">
    <property type="entry name" value="CsrA"/>
</dbReference>
<gene>
    <name evidence="6" type="primary">csrA</name>
    <name evidence="7" type="ORF">H8S55_11605</name>
</gene>
<dbReference type="Pfam" id="PF02599">
    <property type="entry name" value="CsrA"/>
    <property type="match status" value="1"/>
</dbReference>
<evidence type="ECO:0000256" key="3">
    <source>
        <dbReference type="ARBA" id="ARBA00022795"/>
    </source>
</evidence>
<keyword evidence="1 6" id="KW-0963">Cytoplasm</keyword>
<comment type="similarity">
    <text evidence="6">Belongs to the CsrA/RsmA family.</text>
</comment>
<evidence type="ECO:0000256" key="5">
    <source>
        <dbReference type="ARBA" id="ARBA00022884"/>
    </source>
</evidence>
<dbReference type="AlphaFoldDB" id="A0A8J6J6D4"/>
<dbReference type="SUPFAM" id="SSF117130">
    <property type="entry name" value="CsrA-like"/>
    <property type="match status" value="1"/>
</dbReference>
<comment type="subcellular location">
    <subcellularLocation>
        <location evidence="6">Cytoplasm</location>
    </subcellularLocation>
</comment>
<comment type="subunit">
    <text evidence="6">Homodimer; the beta-strands of each monomer intercalate to form a hydrophobic core, while the alpha-helices form wings that extend away from the core.</text>
</comment>
<name>A0A8J6J6D4_9FIRM</name>
<keyword evidence="3 6" id="KW-1005">Bacterial flagellum biogenesis</keyword>
<dbReference type="GO" id="GO:0044781">
    <property type="term" value="P:bacterial-type flagellum organization"/>
    <property type="evidence" value="ECO:0007669"/>
    <property type="project" value="UniProtKB-KW"/>
</dbReference>
<evidence type="ECO:0000313" key="7">
    <source>
        <dbReference type="EMBL" id="MBC5717952.1"/>
    </source>
</evidence>
<dbReference type="GO" id="GO:0006109">
    <property type="term" value="P:regulation of carbohydrate metabolic process"/>
    <property type="evidence" value="ECO:0007669"/>
    <property type="project" value="InterPro"/>
</dbReference>
<dbReference type="GO" id="GO:0005829">
    <property type="term" value="C:cytosol"/>
    <property type="evidence" value="ECO:0007669"/>
    <property type="project" value="TreeGrafter"/>
</dbReference>
<reference evidence="7" key="1">
    <citation type="submission" date="2020-08" db="EMBL/GenBank/DDBJ databases">
        <title>Genome public.</title>
        <authorList>
            <person name="Liu C."/>
            <person name="Sun Q."/>
        </authorList>
    </citation>
    <scope>NUCLEOTIDE SEQUENCE</scope>
    <source>
        <strain evidence="7">BX5</strain>
    </source>
</reference>
<proteinExistence type="inferred from homology"/>
<dbReference type="RefSeq" id="WP_186879087.1">
    <property type="nucleotide sequence ID" value="NZ_JACOPN010000008.1"/>
</dbReference>
<dbReference type="InterPro" id="IPR036107">
    <property type="entry name" value="CsrA_sf"/>
</dbReference>
<evidence type="ECO:0000256" key="1">
    <source>
        <dbReference type="ARBA" id="ARBA00022490"/>
    </source>
</evidence>
<dbReference type="PANTHER" id="PTHR34984">
    <property type="entry name" value="CARBON STORAGE REGULATOR"/>
    <property type="match status" value="1"/>
</dbReference>
<dbReference type="GO" id="GO:0006402">
    <property type="term" value="P:mRNA catabolic process"/>
    <property type="evidence" value="ECO:0007669"/>
    <property type="project" value="InterPro"/>
</dbReference>
<evidence type="ECO:0000256" key="2">
    <source>
        <dbReference type="ARBA" id="ARBA00022491"/>
    </source>
</evidence>
<comment type="caution">
    <text evidence="7">The sequence shown here is derived from an EMBL/GenBank/DDBJ whole genome shotgun (WGS) entry which is preliminary data.</text>
</comment>
<organism evidence="7 8">
    <name type="scientific">Flintibacter faecis</name>
    <dbReference type="NCBI Taxonomy" id="2763047"/>
    <lineage>
        <taxon>Bacteria</taxon>
        <taxon>Bacillati</taxon>
        <taxon>Bacillota</taxon>
        <taxon>Clostridia</taxon>
        <taxon>Eubacteriales</taxon>
        <taxon>Flintibacter</taxon>
    </lineage>
</organism>
<dbReference type="EMBL" id="JACOPN010000008">
    <property type="protein sequence ID" value="MBC5717952.1"/>
    <property type="molecule type" value="Genomic_DNA"/>
</dbReference>
<keyword evidence="8" id="KW-1185">Reference proteome</keyword>
<sequence>MLILQRKRGETLLIGEDISITVASVDGERVRLAISAPPEVSILRSELVAARAANRDSAKEESDPKALLALLDGMTEHGALFMKPNGETEKEGSV</sequence>
<dbReference type="GO" id="GO:0048027">
    <property type="term" value="F:mRNA 5'-UTR binding"/>
    <property type="evidence" value="ECO:0007669"/>
    <property type="project" value="UniProtKB-UniRule"/>
</dbReference>
<dbReference type="GO" id="GO:0045947">
    <property type="term" value="P:negative regulation of translational initiation"/>
    <property type="evidence" value="ECO:0007669"/>
    <property type="project" value="UniProtKB-UniRule"/>
</dbReference>
<keyword evidence="2 6" id="KW-0678">Repressor</keyword>
<keyword evidence="4 6" id="KW-0810">Translation regulation</keyword>
<evidence type="ECO:0000256" key="4">
    <source>
        <dbReference type="ARBA" id="ARBA00022845"/>
    </source>
</evidence>
<evidence type="ECO:0000313" key="8">
    <source>
        <dbReference type="Proteomes" id="UP000602260"/>
    </source>
</evidence>
<accession>A0A8J6J6D4</accession>
<dbReference type="Proteomes" id="UP000602260">
    <property type="component" value="Unassembled WGS sequence"/>
</dbReference>
<comment type="function">
    <text evidence="6">A translational regulator that binds mRNA to regulate translation initiation and/or mRNA stability. Usually binds in the 5'-UTR at or near the Shine-Dalgarno sequence preventing ribosome-binding, thus repressing translation. Its main target seems to be the major flagellin gene, while its function is anatagonized by FliW.</text>
</comment>
<protein>
    <recommendedName>
        <fullName evidence="6">Translational regulator CsrA</fullName>
    </recommendedName>
</protein>
<evidence type="ECO:0000256" key="6">
    <source>
        <dbReference type="HAMAP-Rule" id="MF_00167"/>
    </source>
</evidence>
<dbReference type="Gene3D" id="2.60.40.4380">
    <property type="entry name" value="Translational regulator CsrA"/>
    <property type="match status" value="1"/>
</dbReference>
<keyword evidence="5 6" id="KW-0694">RNA-binding</keyword>